<name>A0ABX0JA03_9BACL</name>
<keyword evidence="2" id="KW-1185">Reference proteome</keyword>
<dbReference type="InterPro" id="IPR036209">
    <property type="entry name" value="YwmB-like_sf"/>
</dbReference>
<organism evidence="1 2">
    <name type="scientific">Paenibacillus agricola</name>
    <dbReference type="NCBI Taxonomy" id="2716264"/>
    <lineage>
        <taxon>Bacteria</taxon>
        <taxon>Bacillati</taxon>
        <taxon>Bacillota</taxon>
        <taxon>Bacilli</taxon>
        <taxon>Bacillales</taxon>
        <taxon>Paenibacillaceae</taxon>
        <taxon>Paenibacillus</taxon>
    </lineage>
</organism>
<gene>
    <name evidence="1" type="ORF">G9U52_26020</name>
</gene>
<evidence type="ECO:0000313" key="1">
    <source>
        <dbReference type="EMBL" id="NHN33275.1"/>
    </source>
</evidence>
<comment type="caution">
    <text evidence="1">The sequence shown here is derived from an EMBL/GenBank/DDBJ whole genome shotgun (WGS) entry which is preliminary data.</text>
</comment>
<sequence>MNLQLAIHKNSVTDQWRVTIGTPIITIEY</sequence>
<dbReference type="Gene3D" id="3.30.360.40">
    <property type="entry name" value="YwmB-like"/>
    <property type="match status" value="1"/>
</dbReference>
<dbReference type="Pfam" id="PF08680">
    <property type="entry name" value="DUF1779"/>
    <property type="match status" value="1"/>
</dbReference>
<reference evidence="1" key="1">
    <citation type="submission" date="2020-03" db="EMBL/GenBank/DDBJ databases">
        <title>Draft sequencing of Paenibacilllus sp. S3N08.</title>
        <authorList>
            <person name="Kim D.-U."/>
        </authorList>
    </citation>
    <scope>NUCLEOTIDE SEQUENCE</scope>
    <source>
        <strain evidence="1">S3N08</strain>
    </source>
</reference>
<evidence type="ECO:0000313" key="2">
    <source>
        <dbReference type="Proteomes" id="UP001165962"/>
    </source>
</evidence>
<dbReference type="SUPFAM" id="SSF143842">
    <property type="entry name" value="YwmB-like"/>
    <property type="match status" value="1"/>
</dbReference>
<dbReference type="InterPro" id="IPR014794">
    <property type="entry name" value="DUF1779"/>
</dbReference>
<proteinExistence type="predicted"/>
<dbReference type="EMBL" id="JAAOIW010000011">
    <property type="protein sequence ID" value="NHN33275.1"/>
    <property type="molecule type" value="Genomic_DNA"/>
</dbReference>
<protein>
    <submittedName>
        <fullName evidence="1">Uncharacterized protein</fullName>
    </submittedName>
</protein>
<accession>A0ABX0JA03</accession>
<dbReference type="Proteomes" id="UP001165962">
    <property type="component" value="Unassembled WGS sequence"/>
</dbReference>